<evidence type="ECO:0000256" key="1">
    <source>
        <dbReference type="SAM" id="MobiDB-lite"/>
    </source>
</evidence>
<feature type="region of interest" description="Disordered" evidence="1">
    <location>
        <begin position="84"/>
        <end position="116"/>
    </location>
</feature>
<organism evidence="3">
    <name type="scientific">Nymphaea colorata</name>
    <name type="common">pocket water lily</name>
    <dbReference type="NCBI Taxonomy" id="210225"/>
    <lineage>
        <taxon>Eukaryota</taxon>
        <taxon>Viridiplantae</taxon>
        <taxon>Streptophyta</taxon>
        <taxon>Embryophyta</taxon>
        <taxon>Tracheophyta</taxon>
        <taxon>Spermatophyta</taxon>
        <taxon>Magnoliopsida</taxon>
        <taxon>Nymphaeales</taxon>
        <taxon>Nymphaeaceae</taxon>
        <taxon>Nymphaea</taxon>
    </lineage>
</organism>
<dbReference type="EMBL" id="LR721782">
    <property type="protein sequence ID" value="VVW26647.1"/>
    <property type="molecule type" value="Genomic_DNA"/>
</dbReference>
<keyword evidence="2" id="KW-1133">Transmembrane helix</keyword>
<accession>A0A5K1CK36</accession>
<keyword evidence="2" id="KW-0812">Transmembrane</keyword>
<protein>
    <submittedName>
        <fullName evidence="3">Uncharacterized protein</fullName>
    </submittedName>
</protein>
<reference evidence="3" key="1">
    <citation type="submission" date="2019-09" db="EMBL/GenBank/DDBJ databases">
        <authorList>
            <person name="Zhang L."/>
        </authorList>
    </citation>
    <scope>NUCLEOTIDE SEQUENCE</scope>
</reference>
<feature type="transmembrane region" description="Helical" evidence="2">
    <location>
        <begin position="30"/>
        <end position="51"/>
    </location>
</feature>
<dbReference type="AlphaFoldDB" id="A0A5K1CK36"/>
<dbReference type="PANTHER" id="PTHR33429">
    <property type="entry name" value="OS02G0708000 PROTEIN-RELATED"/>
    <property type="match status" value="1"/>
</dbReference>
<name>A0A5K1CK36_9MAGN</name>
<sequence length="116" mass="11927">MSMPVVGGQVAEIQQPGYSSHPGNASVGPVIAVLVVIAFLGAVAGVIGWVCSGRRFVGGRRFDVEGWMEQRFASCIDGRMDNSAAGNGGGPVTVTVETPEAKRARGQAPLNSGSRV</sequence>
<evidence type="ECO:0000256" key="2">
    <source>
        <dbReference type="SAM" id="Phobius"/>
    </source>
</evidence>
<proteinExistence type="predicted"/>
<evidence type="ECO:0000313" key="3">
    <source>
        <dbReference type="EMBL" id="VVW26647.1"/>
    </source>
</evidence>
<gene>
    <name evidence="3" type="ORF">NYM_LOCUS17433</name>
</gene>
<keyword evidence="2" id="KW-0472">Membrane</keyword>
<dbReference type="PANTHER" id="PTHR33429:SF2">
    <property type="entry name" value="OS01G0888850 PROTEIN"/>
    <property type="match status" value="1"/>
</dbReference>
<dbReference type="Gramene" id="NC4G0047840.1">
    <property type="protein sequence ID" value="NC4G0047840.1:cds"/>
    <property type="gene ID" value="NC4G0047840"/>
</dbReference>